<sequence length="434" mass="48886">MAEVAGAVVGITSLGMQVCQGLIGYYYPFRNFRDDIEAIITRVEGLQEILEALESVNNRLRQPDDAVVKQLQQTVDACSAGLAALDSMRKKCGDTTIPGTWQDKAKFARQRLFWPFKKDTLAEMQTTLDRLQINLLSAQQLVAIDVRNQHFQSLSSTAATLVLHTSNIQSQLHSHGGDLRSVQSGIDDLSSSLEDQNLPLTHFWIPLNRQIEEPLKLQCLDRSPDPLSRIPNFRHNTVPPSLVGGILGTCQDAGRKCQQDLRDLARLSQNQAQSGPPSTSDCTCLRRNRPVESRTYGRFSLTLYSTGSDHLPGCPRYNYSNLRRTVQKKFTFCNRVLRFCARIGYVYAREAGWTTIHPTLNIRAIVNRRDSPAFRAIDSAFESRTRHRRPNTPNTLLQDALSQILQSFKEHLARPTDVLGDGKTLMHVSVRRFL</sequence>
<evidence type="ECO:0000313" key="2">
    <source>
        <dbReference type="Proteomes" id="UP000799291"/>
    </source>
</evidence>
<accession>A0A6G1INT5</accession>
<name>A0A6G1INT5_9PLEO</name>
<dbReference type="OrthoDB" id="1577640at2759"/>
<proteinExistence type="predicted"/>
<dbReference type="Gene3D" id="1.20.1170.10">
    <property type="match status" value="1"/>
</dbReference>
<protein>
    <recommendedName>
        <fullName evidence="3">Fungal N-terminal domain-containing protein</fullName>
    </recommendedName>
</protein>
<dbReference type="Proteomes" id="UP000799291">
    <property type="component" value="Unassembled WGS sequence"/>
</dbReference>
<keyword evidence="2" id="KW-1185">Reference proteome</keyword>
<reference evidence="1" key="1">
    <citation type="journal article" date="2020" name="Stud. Mycol.">
        <title>101 Dothideomycetes genomes: a test case for predicting lifestyles and emergence of pathogens.</title>
        <authorList>
            <person name="Haridas S."/>
            <person name="Albert R."/>
            <person name="Binder M."/>
            <person name="Bloem J."/>
            <person name="Labutti K."/>
            <person name="Salamov A."/>
            <person name="Andreopoulos B."/>
            <person name="Baker S."/>
            <person name="Barry K."/>
            <person name="Bills G."/>
            <person name="Bluhm B."/>
            <person name="Cannon C."/>
            <person name="Castanera R."/>
            <person name="Culley D."/>
            <person name="Daum C."/>
            <person name="Ezra D."/>
            <person name="Gonzalez J."/>
            <person name="Henrissat B."/>
            <person name="Kuo A."/>
            <person name="Liang C."/>
            <person name="Lipzen A."/>
            <person name="Lutzoni F."/>
            <person name="Magnuson J."/>
            <person name="Mondo S."/>
            <person name="Nolan M."/>
            <person name="Ohm R."/>
            <person name="Pangilinan J."/>
            <person name="Park H.-J."/>
            <person name="Ramirez L."/>
            <person name="Alfaro M."/>
            <person name="Sun H."/>
            <person name="Tritt A."/>
            <person name="Yoshinaga Y."/>
            <person name="Zwiers L.-H."/>
            <person name="Turgeon B."/>
            <person name="Goodwin S."/>
            <person name="Spatafora J."/>
            <person name="Crous P."/>
            <person name="Grigoriev I."/>
        </authorList>
    </citation>
    <scope>NUCLEOTIDE SEQUENCE</scope>
    <source>
        <strain evidence="1">CBS 122367</strain>
    </source>
</reference>
<dbReference type="EMBL" id="MU005600">
    <property type="protein sequence ID" value="KAF2679906.1"/>
    <property type="molecule type" value="Genomic_DNA"/>
</dbReference>
<evidence type="ECO:0000313" key="1">
    <source>
        <dbReference type="EMBL" id="KAF2679906.1"/>
    </source>
</evidence>
<organism evidence="1 2">
    <name type="scientific">Lentithecium fluviatile CBS 122367</name>
    <dbReference type="NCBI Taxonomy" id="1168545"/>
    <lineage>
        <taxon>Eukaryota</taxon>
        <taxon>Fungi</taxon>
        <taxon>Dikarya</taxon>
        <taxon>Ascomycota</taxon>
        <taxon>Pezizomycotina</taxon>
        <taxon>Dothideomycetes</taxon>
        <taxon>Pleosporomycetidae</taxon>
        <taxon>Pleosporales</taxon>
        <taxon>Massarineae</taxon>
        <taxon>Lentitheciaceae</taxon>
        <taxon>Lentithecium</taxon>
    </lineage>
</organism>
<gene>
    <name evidence="1" type="ORF">K458DRAFT_313076</name>
</gene>
<evidence type="ECO:0008006" key="3">
    <source>
        <dbReference type="Google" id="ProtNLM"/>
    </source>
</evidence>
<dbReference type="AlphaFoldDB" id="A0A6G1INT5"/>